<organism evidence="1 3">
    <name type="scientific">Nitzschia inconspicua</name>
    <dbReference type="NCBI Taxonomy" id="303405"/>
    <lineage>
        <taxon>Eukaryota</taxon>
        <taxon>Sar</taxon>
        <taxon>Stramenopiles</taxon>
        <taxon>Ochrophyta</taxon>
        <taxon>Bacillariophyta</taxon>
        <taxon>Bacillariophyceae</taxon>
        <taxon>Bacillariophycidae</taxon>
        <taxon>Bacillariales</taxon>
        <taxon>Bacillariaceae</taxon>
        <taxon>Nitzschia</taxon>
    </lineage>
</organism>
<reference evidence="1" key="1">
    <citation type="journal article" date="2021" name="Sci. Rep.">
        <title>Diploid genomic architecture of Nitzschia inconspicua, an elite biomass production diatom.</title>
        <authorList>
            <person name="Oliver A."/>
            <person name="Podell S."/>
            <person name="Pinowska A."/>
            <person name="Traller J.C."/>
            <person name="Smith S.R."/>
            <person name="McClure R."/>
            <person name="Beliaev A."/>
            <person name="Bohutskyi P."/>
            <person name="Hill E.A."/>
            <person name="Rabines A."/>
            <person name="Zheng H."/>
            <person name="Allen L.Z."/>
            <person name="Kuo A."/>
            <person name="Grigoriev I.V."/>
            <person name="Allen A.E."/>
            <person name="Hazlebeck D."/>
            <person name="Allen E.E."/>
        </authorList>
    </citation>
    <scope>NUCLEOTIDE SEQUENCE</scope>
    <source>
        <strain evidence="1">Hildebrandi</strain>
    </source>
</reference>
<protein>
    <submittedName>
        <fullName evidence="1">Arylamine N-acetyltransferase 1</fullName>
    </submittedName>
</protein>
<dbReference type="PANTHER" id="PTHR11786">
    <property type="entry name" value="N-HYDROXYARYLAMINE O-ACETYLTRANSFERASE"/>
    <property type="match status" value="1"/>
</dbReference>
<evidence type="ECO:0000313" key="3">
    <source>
        <dbReference type="Proteomes" id="UP000693970"/>
    </source>
</evidence>
<proteinExistence type="predicted"/>
<comment type="caution">
    <text evidence="1">The sequence shown here is derived from an EMBL/GenBank/DDBJ whole genome shotgun (WGS) entry which is preliminary data.</text>
</comment>
<name>A0A9K3K8N9_9STRA</name>
<evidence type="ECO:0000313" key="1">
    <source>
        <dbReference type="EMBL" id="KAG7338403.1"/>
    </source>
</evidence>
<dbReference type="PANTHER" id="PTHR11786:SF0">
    <property type="entry name" value="ARYLAMINE N-ACETYLTRANSFERASE 4-RELATED"/>
    <property type="match status" value="1"/>
</dbReference>
<dbReference type="AlphaFoldDB" id="A0A9K3K8N9"/>
<accession>A0A9K3K8N9</accession>
<sequence length="321" mass="36582">MDIIESDTFLKLYAQRIGLPEEYLLDVQPTLELLCDLQERQLFHIPFENLAQHGAAGGPVDLNLPDIAHKILVRRRGGFCLELNSLYAHLLRQCGFVVTIVEATVFKNGTFDGVSPSHVCLMVEVTENNSDDDCDYSSSSQLYYVDVGFGEPPLHPLQMMRFDHQEEKLIITPEGMRSRLVPMDNGDAVLEWHQNGKWEPRLKWKIPDKTTKSLSLQDMDYILQEVSKETSIFSKKLVVCRLTRDRKHTLAGSTYKITGSPRFPMVDCINTTVPIQKTEGLPLKQIQEILLQEFGIPLAETMSLQLDKSNQKDFADVWATW</sequence>
<dbReference type="InterPro" id="IPR001447">
    <property type="entry name" value="Arylamine_N-AcTrfase"/>
</dbReference>
<dbReference type="OrthoDB" id="46070at2759"/>
<dbReference type="GO" id="GO:0016407">
    <property type="term" value="F:acetyltransferase activity"/>
    <property type="evidence" value="ECO:0007669"/>
    <property type="project" value="InterPro"/>
</dbReference>
<gene>
    <name evidence="1" type="ORF">IV203_006665</name>
    <name evidence="2" type="ORF">IV203_035100</name>
</gene>
<dbReference type="EMBL" id="JAGRRH010000057">
    <property type="protein sequence ID" value="KAG7338403.1"/>
    <property type="molecule type" value="Genomic_DNA"/>
</dbReference>
<evidence type="ECO:0000313" key="2">
    <source>
        <dbReference type="EMBL" id="KAG7360002.1"/>
    </source>
</evidence>
<reference evidence="1" key="2">
    <citation type="submission" date="2021-04" db="EMBL/GenBank/DDBJ databases">
        <authorList>
            <person name="Podell S."/>
        </authorList>
    </citation>
    <scope>NUCLEOTIDE SEQUENCE</scope>
    <source>
        <strain evidence="1">Hildebrandi</strain>
    </source>
</reference>
<dbReference type="Proteomes" id="UP000693970">
    <property type="component" value="Unassembled WGS sequence"/>
</dbReference>
<keyword evidence="3" id="KW-1185">Reference proteome</keyword>
<dbReference type="EMBL" id="JAGRRH010000013">
    <property type="protein sequence ID" value="KAG7360002.1"/>
    <property type="molecule type" value="Genomic_DNA"/>
</dbReference>
<dbReference type="Pfam" id="PF00797">
    <property type="entry name" value="Acetyltransf_2"/>
    <property type="match status" value="1"/>
</dbReference>